<dbReference type="SUPFAM" id="SSF158560">
    <property type="entry name" value="BH3980-like"/>
    <property type="match status" value="1"/>
</dbReference>
<dbReference type="EMBL" id="JBHLZY010000025">
    <property type="protein sequence ID" value="MFB9770073.1"/>
    <property type="molecule type" value="Genomic_DNA"/>
</dbReference>
<dbReference type="Gene3D" id="1.10.1900.10">
    <property type="entry name" value="c-terminal domain of poly(a) binding protein"/>
    <property type="match status" value="1"/>
</dbReference>
<reference evidence="1 2" key="1">
    <citation type="submission" date="2024-09" db="EMBL/GenBank/DDBJ databases">
        <authorList>
            <person name="Sun Q."/>
            <person name="Mori K."/>
        </authorList>
    </citation>
    <scope>NUCLEOTIDE SEQUENCE [LARGE SCALE GENOMIC DNA]</scope>
    <source>
        <strain evidence="1 2">TBRC 4576</strain>
    </source>
</reference>
<gene>
    <name evidence="1" type="ORF">ACFFLI_09390</name>
</gene>
<name>A0ABV5WVQ1_9LACO</name>
<organism evidence="1 2">
    <name type="scientific">Lactiplantibacillus modestisalitolerans</name>
    <dbReference type="NCBI Taxonomy" id="1457219"/>
    <lineage>
        <taxon>Bacteria</taxon>
        <taxon>Bacillati</taxon>
        <taxon>Bacillota</taxon>
        <taxon>Bacilli</taxon>
        <taxon>Lactobacillales</taxon>
        <taxon>Lactobacillaceae</taxon>
        <taxon>Lactiplantibacillus</taxon>
    </lineage>
</organism>
<dbReference type="Pfam" id="PF06304">
    <property type="entry name" value="DUF1048"/>
    <property type="match status" value="1"/>
</dbReference>
<evidence type="ECO:0000313" key="2">
    <source>
        <dbReference type="Proteomes" id="UP001589691"/>
    </source>
</evidence>
<protein>
    <submittedName>
        <fullName evidence="1">DUF1048 domain-containing protein</fullName>
    </submittedName>
</protein>
<evidence type="ECO:0000313" key="1">
    <source>
        <dbReference type="EMBL" id="MFB9770073.1"/>
    </source>
</evidence>
<dbReference type="InterPro" id="IPR008316">
    <property type="entry name" value="UCP029876"/>
</dbReference>
<keyword evidence="2" id="KW-1185">Reference proteome</keyword>
<dbReference type="Proteomes" id="UP001589691">
    <property type="component" value="Unassembled WGS sequence"/>
</dbReference>
<dbReference type="RefSeq" id="WP_137642144.1">
    <property type="nucleotide sequence ID" value="NZ_BJEA01000004.1"/>
</dbReference>
<comment type="caution">
    <text evidence="1">The sequence shown here is derived from an EMBL/GenBank/DDBJ whole genome shotgun (WGS) entry which is preliminary data.</text>
</comment>
<accession>A0ABV5WVQ1</accession>
<proteinExistence type="predicted"/>
<sequence>MGLTKAFQEKRTWRQLQKRAGALPRDYRIVYQAIQRYLLKIAPTAVTTDMTTLADLLALFEAGAQRGQSVLQITGQDVAKFADGLITSDADLAFEQRANAQVAQAIQHHFSSRSKS</sequence>